<evidence type="ECO:0000256" key="1">
    <source>
        <dbReference type="SAM" id="Phobius"/>
    </source>
</evidence>
<dbReference type="Proteomes" id="UP000664332">
    <property type="component" value="Unassembled WGS sequence"/>
</dbReference>
<dbReference type="EMBL" id="JAFLEQ010000016">
    <property type="protein sequence ID" value="MBN9644804.1"/>
    <property type="molecule type" value="Genomic_DNA"/>
</dbReference>
<gene>
    <name evidence="2" type="ORF">JZY06_09315</name>
</gene>
<keyword evidence="1" id="KW-0472">Membrane</keyword>
<feature type="transmembrane region" description="Helical" evidence="1">
    <location>
        <begin position="15"/>
        <end position="35"/>
    </location>
</feature>
<reference evidence="2" key="1">
    <citation type="submission" date="2021-03" db="EMBL/GenBank/DDBJ databases">
        <authorList>
            <person name="Sun Q."/>
        </authorList>
    </citation>
    <scope>NUCLEOTIDE SEQUENCE</scope>
    <source>
        <strain evidence="2">CCM 8862</strain>
    </source>
</reference>
<evidence type="ECO:0000313" key="3">
    <source>
        <dbReference type="Proteomes" id="UP000664332"/>
    </source>
</evidence>
<keyword evidence="1" id="KW-1133">Transmembrane helix</keyword>
<keyword evidence="3" id="KW-1185">Reference proteome</keyword>
<dbReference type="Pfam" id="PF14030">
    <property type="entry name" value="DUF4245"/>
    <property type="match status" value="1"/>
</dbReference>
<comment type="caution">
    <text evidence="2">The sequence shown here is derived from an EMBL/GenBank/DDBJ whole genome shotgun (WGS) entry which is preliminary data.</text>
</comment>
<evidence type="ECO:0000313" key="2">
    <source>
        <dbReference type="EMBL" id="MBN9644804.1"/>
    </source>
</evidence>
<dbReference type="InterPro" id="IPR025339">
    <property type="entry name" value="DUF4245"/>
</dbReference>
<organism evidence="2 3">
    <name type="scientific">Corynebacterium mendelii</name>
    <dbReference type="NCBI Taxonomy" id="2765362"/>
    <lineage>
        <taxon>Bacteria</taxon>
        <taxon>Bacillati</taxon>
        <taxon>Actinomycetota</taxon>
        <taxon>Actinomycetes</taxon>
        <taxon>Mycobacteriales</taxon>
        <taxon>Corynebacteriaceae</taxon>
        <taxon>Corynebacterium</taxon>
    </lineage>
</organism>
<dbReference type="RefSeq" id="WP_207279273.1">
    <property type="nucleotide sequence ID" value="NZ_JAFLEQ010000016.1"/>
</dbReference>
<sequence length="207" mass="22441">MAEKKPRIFQDSRDMIISLVVCFAVILLAVSFTGLCSFNPRQTIESGPVRPVDAETILGMEAKAMPFPVRLPDTPDGWVANAARRTNVDGDSAPIVGWVTANKAYLQFLQTRATVDAVVDDFDDVLREEVDPVVVGEVTWRRFVPVDQPVKDTIYGYSSDEVTWIVTGTAGREEFSLLAQNIAAATPIEVAHPAADTPAVTTPAPAP</sequence>
<dbReference type="AlphaFoldDB" id="A0A939E1N6"/>
<keyword evidence="1" id="KW-0812">Transmembrane</keyword>
<accession>A0A939E1N6</accession>
<protein>
    <submittedName>
        <fullName evidence="2">DUF4245 domain-containing protein</fullName>
    </submittedName>
</protein>
<name>A0A939E1N6_9CORY</name>
<proteinExistence type="predicted"/>